<feature type="transmembrane region" description="Helical" evidence="7">
    <location>
        <begin position="278"/>
        <end position="301"/>
    </location>
</feature>
<feature type="transmembrane region" description="Helical" evidence="7">
    <location>
        <begin position="453"/>
        <end position="484"/>
    </location>
</feature>
<accession>A0A381VNT8</accession>
<evidence type="ECO:0000256" key="7">
    <source>
        <dbReference type="SAM" id="Phobius"/>
    </source>
</evidence>
<dbReference type="EMBL" id="UINC01009350">
    <property type="protein sequence ID" value="SVA41942.1"/>
    <property type="molecule type" value="Genomic_DNA"/>
</dbReference>
<dbReference type="InterPro" id="IPR011701">
    <property type="entry name" value="MFS"/>
</dbReference>
<keyword evidence="2" id="KW-0813">Transport</keyword>
<feature type="transmembrane region" description="Helical" evidence="7">
    <location>
        <begin position="112"/>
        <end position="133"/>
    </location>
</feature>
<name>A0A381VNT8_9ZZZZ</name>
<reference evidence="9" key="1">
    <citation type="submission" date="2018-05" db="EMBL/GenBank/DDBJ databases">
        <authorList>
            <person name="Lanie J.A."/>
            <person name="Ng W.-L."/>
            <person name="Kazmierczak K.M."/>
            <person name="Andrzejewski T.M."/>
            <person name="Davidsen T.M."/>
            <person name="Wayne K.J."/>
            <person name="Tettelin H."/>
            <person name="Glass J.I."/>
            <person name="Rusch D."/>
            <person name="Podicherti R."/>
            <person name="Tsui H.-C.T."/>
            <person name="Winkler M.E."/>
        </authorList>
    </citation>
    <scope>NUCLEOTIDE SEQUENCE</scope>
</reference>
<feature type="transmembrane region" description="Helical" evidence="7">
    <location>
        <begin position="20"/>
        <end position="43"/>
    </location>
</feature>
<dbReference type="GO" id="GO:0022857">
    <property type="term" value="F:transmembrane transporter activity"/>
    <property type="evidence" value="ECO:0007669"/>
    <property type="project" value="InterPro"/>
</dbReference>
<evidence type="ECO:0000313" key="9">
    <source>
        <dbReference type="EMBL" id="SVA41942.1"/>
    </source>
</evidence>
<feature type="transmembrane region" description="Helical" evidence="7">
    <location>
        <begin position="372"/>
        <end position="394"/>
    </location>
</feature>
<feature type="transmembrane region" description="Helical" evidence="7">
    <location>
        <begin position="238"/>
        <end position="258"/>
    </location>
</feature>
<feature type="transmembrane region" description="Helical" evidence="7">
    <location>
        <begin position="177"/>
        <end position="199"/>
    </location>
</feature>
<dbReference type="PANTHER" id="PTHR42718">
    <property type="entry name" value="MAJOR FACILITATOR SUPERFAMILY MULTIDRUG TRANSPORTER MFSC"/>
    <property type="match status" value="1"/>
</dbReference>
<dbReference type="GO" id="GO:0005886">
    <property type="term" value="C:plasma membrane"/>
    <property type="evidence" value="ECO:0007669"/>
    <property type="project" value="UniProtKB-SubCell"/>
</dbReference>
<evidence type="ECO:0000256" key="4">
    <source>
        <dbReference type="ARBA" id="ARBA00022692"/>
    </source>
</evidence>
<evidence type="ECO:0000259" key="8">
    <source>
        <dbReference type="PROSITE" id="PS50850"/>
    </source>
</evidence>
<dbReference type="CDD" id="cd17321">
    <property type="entry name" value="MFS_MMR_MDR_like"/>
    <property type="match status" value="1"/>
</dbReference>
<keyword evidence="3" id="KW-1003">Cell membrane</keyword>
<dbReference type="InterPro" id="IPR020846">
    <property type="entry name" value="MFS_dom"/>
</dbReference>
<keyword evidence="5 7" id="KW-1133">Transmembrane helix</keyword>
<dbReference type="InterPro" id="IPR036259">
    <property type="entry name" value="MFS_trans_sf"/>
</dbReference>
<comment type="subcellular location">
    <subcellularLocation>
        <location evidence="1">Cell membrane</location>
        <topology evidence="1">Multi-pass membrane protein</topology>
    </subcellularLocation>
</comment>
<dbReference type="Pfam" id="PF07690">
    <property type="entry name" value="MFS_1"/>
    <property type="match status" value="1"/>
</dbReference>
<proteinExistence type="predicted"/>
<dbReference type="Gene3D" id="1.20.1250.20">
    <property type="entry name" value="MFS general substrate transporter like domains"/>
    <property type="match status" value="1"/>
</dbReference>
<feature type="transmembrane region" description="Helical" evidence="7">
    <location>
        <begin position="307"/>
        <end position="329"/>
    </location>
</feature>
<feature type="transmembrane region" description="Helical" evidence="7">
    <location>
        <begin position="211"/>
        <end position="232"/>
    </location>
</feature>
<evidence type="ECO:0000256" key="3">
    <source>
        <dbReference type="ARBA" id="ARBA00022475"/>
    </source>
</evidence>
<evidence type="ECO:0000256" key="2">
    <source>
        <dbReference type="ARBA" id="ARBA00022448"/>
    </source>
</evidence>
<protein>
    <recommendedName>
        <fullName evidence="8">Major facilitator superfamily (MFS) profile domain-containing protein</fullName>
    </recommendedName>
</protein>
<dbReference type="PANTHER" id="PTHR42718:SF46">
    <property type="entry name" value="BLR6921 PROTEIN"/>
    <property type="match status" value="1"/>
</dbReference>
<feature type="transmembrane region" description="Helical" evidence="7">
    <location>
        <begin position="55"/>
        <end position="75"/>
    </location>
</feature>
<dbReference type="SUPFAM" id="SSF103473">
    <property type="entry name" value="MFS general substrate transporter"/>
    <property type="match status" value="1"/>
</dbReference>
<dbReference type="Gene3D" id="1.20.1720.10">
    <property type="entry name" value="Multidrug resistance protein D"/>
    <property type="match status" value="1"/>
</dbReference>
<evidence type="ECO:0000256" key="5">
    <source>
        <dbReference type="ARBA" id="ARBA00022989"/>
    </source>
</evidence>
<feature type="domain" description="Major facilitator superfamily (MFS) profile" evidence="8">
    <location>
        <begin position="22"/>
        <end position="488"/>
    </location>
</feature>
<keyword evidence="6 7" id="KW-0472">Membrane</keyword>
<evidence type="ECO:0000256" key="6">
    <source>
        <dbReference type="ARBA" id="ARBA00023136"/>
    </source>
</evidence>
<sequence>MGNKKNVDSIPDVSLTWVQWVQLLVVASGVFLSSLDVSVNVALPRISDYFYASPTTTYLMIIFYLGTTAGLQLTMGRAGDVFGLRKIFILGLVTYSLAMIAIGFSPNIQSVVGFRVLQAVGNSALLAIAPALATSLFPSRIRGRALGVMTGVGSVGMIVGTLYAGVALEYMSWRWIFFGRIPICILAILGSVTVIRGVGNQNNNNNEATSFDWVGGVLAFVCLIAFVASMNIATAIGWLRVETFVSLGIFIFSGTFFVRRQSIIPDPLVKLSIMKDLVVAGGFGANLFLYMGSFVNLFILPYFVGEIIGASSFVLGIFLLLNAVSVSLFSPVGGYLSDKFGPGFITVLGLFIVLVALISYTVLTADSSLQQIAFRMVFVGMGIGLFQSSNLSLIMGKMIPSDLGSGGAVSSMSRGLGSVTAVTLLGWAFTSIYEGKSPEVDILQAGSSPDSIAAFMYAFQVSYIAGSVIVSIGLASSVVAWVGLKRSENSFVN</sequence>
<organism evidence="9">
    <name type="scientific">marine metagenome</name>
    <dbReference type="NCBI Taxonomy" id="408172"/>
    <lineage>
        <taxon>unclassified sequences</taxon>
        <taxon>metagenomes</taxon>
        <taxon>ecological metagenomes</taxon>
    </lineage>
</organism>
<gene>
    <name evidence="9" type="ORF">METZ01_LOCUS94796</name>
</gene>
<dbReference type="AlphaFoldDB" id="A0A381VNT8"/>
<evidence type="ECO:0000256" key="1">
    <source>
        <dbReference type="ARBA" id="ARBA00004651"/>
    </source>
</evidence>
<feature type="transmembrane region" description="Helical" evidence="7">
    <location>
        <begin position="87"/>
        <end position="106"/>
    </location>
</feature>
<feature type="transmembrane region" description="Helical" evidence="7">
    <location>
        <begin position="341"/>
        <end position="360"/>
    </location>
</feature>
<feature type="transmembrane region" description="Helical" evidence="7">
    <location>
        <begin position="145"/>
        <end position="165"/>
    </location>
</feature>
<dbReference type="PROSITE" id="PS50850">
    <property type="entry name" value="MFS"/>
    <property type="match status" value="1"/>
</dbReference>
<keyword evidence="4 7" id="KW-0812">Transmembrane</keyword>